<dbReference type="EMBL" id="CP042295">
    <property type="protein sequence ID" value="QDY87088.1"/>
    <property type="molecule type" value="Genomic_DNA"/>
</dbReference>
<gene>
    <name evidence="2" type="ORF">FRW55_02895</name>
</gene>
<dbReference type="RefSeq" id="WP_146368652.1">
    <property type="nucleotide sequence ID" value="NZ_CP042295.1"/>
</dbReference>
<proteinExistence type="predicted"/>
<dbReference type="OrthoDB" id="401070at2"/>
<dbReference type="PROSITE" id="PS51257">
    <property type="entry name" value="PROKAR_LIPOPROTEIN"/>
    <property type="match status" value="1"/>
</dbReference>
<dbReference type="Proteomes" id="UP000318927">
    <property type="component" value="Chromosome"/>
</dbReference>
<evidence type="ECO:0008006" key="4">
    <source>
        <dbReference type="Google" id="ProtNLM"/>
    </source>
</evidence>
<dbReference type="AlphaFoldDB" id="A0A5B8K086"/>
<evidence type="ECO:0000256" key="1">
    <source>
        <dbReference type="SAM" id="SignalP"/>
    </source>
</evidence>
<sequence length="251" mass="29883">MKIKPIYLFASFLSLTLPLSSVSCFEKNYKENFDQSVQKMDDFLLEIKDNVEYKSLYNVFSLYLNNIKDNYTKAIESGEGIQQGIYKSMAAQISALTVEAKNIINKLEKTDKQSDEYLAQKLNYQDFIFNLFMLQLPLNNDFYKSFIRIYTPTENKKNPSLVEKITQKIKEIKEEKQDEKQYSLLMSSIVLLYSKVLLQEFDKIYFEFDEQEFIKWSLILDKKYSEFDEIYNKLLNNEDVDLENKEIWKID</sequence>
<evidence type="ECO:0000313" key="2">
    <source>
        <dbReference type="EMBL" id="QDY87088.1"/>
    </source>
</evidence>
<accession>A0A5B8K086</accession>
<name>A0A5B8K086_9MOLU</name>
<keyword evidence="1" id="KW-0732">Signal</keyword>
<dbReference type="KEGG" id="mans:FRW55_02895"/>
<feature type="signal peptide" evidence="1">
    <location>
        <begin position="1"/>
        <end position="23"/>
    </location>
</feature>
<evidence type="ECO:0000313" key="3">
    <source>
        <dbReference type="Proteomes" id="UP000318927"/>
    </source>
</evidence>
<organism evidence="2 3">
    <name type="scientific">Mycoplasma anserisalpingitidis</name>
    <dbReference type="NCBI Taxonomy" id="519450"/>
    <lineage>
        <taxon>Bacteria</taxon>
        <taxon>Bacillati</taxon>
        <taxon>Mycoplasmatota</taxon>
        <taxon>Mollicutes</taxon>
        <taxon>Mycoplasmataceae</taxon>
        <taxon>Mycoplasma</taxon>
    </lineage>
</organism>
<protein>
    <recommendedName>
        <fullName evidence="4">Variable surface lipoprotein</fullName>
    </recommendedName>
</protein>
<reference evidence="2 3" key="1">
    <citation type="journal article" date="2019" name="Microbiol. Resour. Announc.">
        <title>Complete Genome Sequences of Three Mycoplasma anserisalpingitis (Mycoplasma sp. 1220) Strains.</title>
        <authorList>
            <person name="Grozner D."/>
            <person name="Forro B."/>
            <person name="Kovacs A.B."/>
            <person name="Marton S."/>
            <person name="Banyai K."/>
            <person name="Kreizinger Z."/>
            <person name="Sulyok K.M."/>
            <person name="Gyuranecz M."/>
        </authorList>
    </citation>
    <scope>NUCLEOTIDE SEQUENCE [LARGE SCALE GENOMIC DNA]</scope>
    <source>
        <strain evidence="2 3">ATCC:BAA-2147</strain>
    </source>
</reference>
<keyword evidence="3" id="KW-1185">Reference proteome</keyword>
<feature type="chain" id="PRO_5022947307" description="Variable surface lipoprotein" evidence="1">
    <location>
        <begin position="24"/>
        <end position="251"/>
    </location>
</feature>